<evidence type="ECO:0000256" key="2">
    <source>
        <dbReference type="ARBA" id="ARBA00022692"/>
    </source>
</evidence>
<evidence type="ECO:0000256" key="3">
    <source>
        <dbReference type="ARBA" id="ARBA00022989"/>
    </source>
</evidence>
<keyword evidence="4 5" id="KW-0472">Membrane</keyword>
<protein>
    <recommendedName>
        <fullName evidence="8">RTA1 domain protein</fullName>
    </recommendedName>
</protein>
<dbReference type="GO" id="GO:0016020">
    <property type="term" value="C:membrane"/>
    <property type="evidence" value="ECO:0007669"/>
    <property type="project" value="UniProtKB-SubCell"/>
</dbReference>
<feature type="transmembrane region" description="Helical" evidence="5">
    <location>
        <begin position="79"/>
        <end position="99"/>
    </location>
</feature>
<evidence type="ECO:0008006" key="8">
    <source>
        <dbReference type="Google" id="ProtNLM"/>
    </source>
</evidence>
<proteinExistence type="predicted"/>
<comment type="caution">
    <text evidence="6">The sequence shown here is derived from an EMBL/GenBank/DDBJ whole genome shotgun (WGS) entry which is preliminary data.</text>
</comment>
<comment type="subcellular location">
    <subcellularLocation>
        <location evidence="1">Membrane</location>
        <topology evidence="1">Multi-pass membrane protein</topology>
    </subcellularLocation>
</comment>
<dbReference type="Proteomes" id="UP000308092">
    <property type="component" value="Unassembled WGS sequence"/>
</dbReference>
<evidence type="ECO:0000313" key="6">
    <source>
        <dbReference type="EMBL" id="THC98079.1"/>
    </source>
</evidence>
<evidence type="ECO:0000256" key="4">
    <source>
        <dbReference type="ARBA" id="ARBA00023136"/>
    </source>
</evidence>
<keyword evidence="2 5" id="KW-0812">Transmembrane</keyword>
<feature type="transmembrane region" description="Helical" evidence="5">
    <location>
        <begin position="19"/>
        <end position="37"/>
    </location>
</feature>
<keyword evidence="3 5" id="KW-1133">Transmembrane helix</keyword>
<feature type="transmembrane region" description="Helical" evidence="5">
    <location>
        <begin position="246"/>
        <end position="266"/>
    </location>
</feature>
<name>A0A4S3JQR8_9EURO</name>
<dbReference type="Pfam" id="PF04479">
    <property type="entry name" value="RTA1"/>
    <property type="match status" value="1"/>
</dbReference>
<dbReference type="VEuPathDB" id="FungiDB:EYZ11_002431"/>
<accession>A0A4S3JQR8</accession>
<feature type="transmembrane region" description="Helical" evidence="5">
    <location>
        <begin position="201"/>
        <end position="219"/>
    </location>
</feature>
<keyword evidence="7" id="KW-1185">Reference proteome</keyword>
<reference evidence="6 7" key="1">
    <citation type="submission" date="2019-03" db="EMBL/GenBank/DDBJ databases">
        <title>The genome sequence of a newly discovered highly antifungal drug resistant Aspergillus species, Aspergillus tanneri NIH 1004.</title>
        <authorList>
            <person name="Mounaud S."/>
            <person name="Singh I."/>
            <person name="Joardar V."/>
            <person name="Pakala S."/>
            <person name="Pakala S."/>
            <person name="Venepally P."/>
            <person name="Hoover J."/>
            <person name="Nierman W."/>
            <person name="Chung J."/>
            <person name="Losada L."/>
        </authorList>
    </citation>
    <scope>NUCLEOTIDE SEQUENCE [LARGE SCALE GENOMIC DNA]</scope>
    <source>
        <strain evidence="6 7">NIH1004</strain>
    </source>
</reference>
<dbReference type="PANTHER" id="PTHR31465:SF34">
    <property type="entry name" value="DOMAIN PROTEIN, PUTATIVE (AFU_ORTHOLOGUE AFUA_3G00480)-RELATED"/>
    <property type="match status" value="1"/>
</dbReference>
<evidence type="ECO:0000256" key="1">
    <source>
        <dbReference type="ARBA" id="ARBA00004141"/>
    </source>
</evidence>
<gene>
    <name evidence="6" type="ORF">EYZ11_002431</name>
</gene>
<dbReference type="STRING" id="1220188.A0A4S3JQR8"/>
<dbReference type="AlphaFoldDB" id="A0A4S3JQR8"/>
<dbReference type="PANTHER" id="PTHR31465">
    <property type="entry name" value="PROTEIN RTA1-RELATED"/>
    <property type="match status" value="1"/>
</dbReference>
<sequence>MAQENVVPGSLYIYAPNKWAPIIFTFGFTISGLFHLWQCHRYKCFKLMWLHIACCIMFTIGFATREYGAFNYMDSDANLAVYIVSTCMIYMAPPILELANYHILGHVLYYIPYHSPMHPGRVFTTFGMLSTIVEVMNALGVSNLANHKLPESRRKTGEILMKASLIVQVGVLLLFCVLAAIFQRRCVRDGIWTRRVSVPLWTLYISTFLILIRCVYRIVEHFGFSSLGPESLKDGEEISYILRYEWFFYVFEAAVMLVNTLMWNLWHPRRYLPQHKSTYLAQDGITELEGPGWKDNRPWLVTLIDPFGWLDSKDDKPPFWETNGYAKVYNEHF</sequence>
<feature type="transmembrane region" description="Helical" evidence="5">
    <location>
        <begin position="49"/>
        <end position="67"/>
    </location>
</feature>
<dbReference type="InterPro" id="IPR007568">
    <property type="entry name" value="RTA1"/>
</dbReference>
<evidence type="ECO:0000313" key="7">
    <source>
        <dbReference type="Proteomes" id="UP000308092"/>
    </source>
</evidence>
<dbReference type="EMBL" id="SOSA01000054">
    <property type="protein sequence ID" value="THC98079.1"/>
    <property type="molecule type" value="Genomic_DNA"/>
</dbReference>
<evidence type="ECO:0000256" key="5">
    <source>
        <dbReference type="SAM" id="Phobius"/>
    </source>
</evidence>
<feature type="transmembrane region" description="Helical" evidence="5">
    <location>
        <begin position="120"/>
        <end position="139"/>
    </location>
</feature>
<organism evidence="6 7">
    <name type="scientific">Aspergillus tanneri</name>
    <dbReference type="NCBI Taxonomy" id="1220188"/>
    <lineage>
        <taxon>Eukaryota</taxon>
        <taxon>Fungi</taxon>
        <taxon>Dikarya</taxon>
        <taxon>Ascomycota</taxon>
        <taxon>Pezizomycotina</taxon>
        <taxon>Eurotiomycetes</taxon>
        <taxon>Eurotiomycetidae</taxon>
        <taxon>Eurotiales</taxon>
        <taxon>Aspergillaceae</taxon>
        <taxon>Aspergillus</taxon>
        <taxon>Aspergillus subgen. Circumdati</taxon>
    </lineage>
</organism>
<feature type="transmembrane region" description="Helical" evidence="5">
    <location>
        <begin position="159"/>
        <end position="181"/>
    </location>
</feature>